<dbReference type="GO" id="GO:0051274">
    <property type="term" value="P:beta-glucan biosynthetic process"/>
    <property type="evidence" value="ECO:0007669"/>
    <property type="project" value="TreeGrafter"/>
</dbReference>
<dbReference type="PANTHER" id="PTHR30504">
    <property type="entry name" value="GLUCANS BIOSYNTHESIS PROTEIN"/>
    <property type="match status" value="1"/>
</dbReference>
<sequence>MFRRELVKAGVATSLLTLADNMVKPSSAQAAKLPLSVEGGAFTQSTVKQLAEKMSHSAYSAPDQNLPKAVNNLDFDRYRKIVFRKQNALWAGQNLKFQVEFFPRGFLYRPKIEMFEVVDGKYAPVPYDANFFTYEDESLRVKENLGYAGLRIYTYINRPDVMEEFCVFLGASYFRAVANGQEYGLSARGFANGTGDQKGEEFALFRAFWIERPVAGVDAMVIHALLDSPSVTGAFRFNIRPGTRPGDSTIFDVESFLYPRKAIASSGIAPLTGMYYFDANNRQHIDDWRNAAHDSEGLSLWTGGGEQIWRPLSNPLDLQFSAFADNAPEGFGLLQRKRRFEDYQDLALHYERRPSLWIEPIGNWGPGSVDLVEIPSPNEVNDNIVAFWRPKEGLKAGQEYAFTYRMFWGKDHPSHTRLARVMDTRIGAVTDHPEARFISIDFAGDAAPETLSPASLKLQASASVGVIRNIAIYQNPVIRGWRTTFEFYPGDAKLAELRCALADSQGIISEQWFYRWTP</sequence>
<dbReference type="GO" id="GO:0030246">
    <property type="term" value="F:carbohydrate binding"/>
    <property type="evidence" value="ECO:0007669"/>
    <property type="project" value="InterPro"/>
</dbReference>
<dbReference type="EMBL" id="CP060244">
    <property type="protein sequence ID" value="QNT78355.1"/>
    <property type="molecule type" value="Genomic_DNA"/>
</dbReference>
<reference evidence="7 8" key="1">
    <citation type="submission" date="2020-08" db="EMBL/GenBank/DDBJ databases">
        <title>Complete genome sequence of Entomobacter blattae G55GP.</title>
        <authorList>
            <person name="Poehlein A."/>
            <person name="Guzman J."/>
            <person name="Daniel R."/>
            <person name="Vilcinskas A."/>
        </authorList>
    </citation>
    <scope>NUCLEOTIDE SEQUENCE [LARGE SCALE GENOMIC DNA]</scope>
    <source>
        <strain evidence="7 8">G55GP</strain>
    </source>
</reference>
<dbReference type="Proteomes" id="UP000516349">
    <property type="component" value="Chromosome"/>
</dbReference>
<dbReference type="InterPro" id="IPR014756">
    <property type="entry name" value="Ig_E-set"/>
</dbReference>
<feature type="domain" description="Glucan biosynthesis periplasmic MdoG C-terminal" evidence="6">
    <location>
        <begin position="42"/>
        <end position="516"/>
    </location>
</feature>
<evidence type="ECO:0000256" key="1">
    <source>
        <dbReference type="ARBA" id="ARBA00004418"/>
    </source>
</evidence>
<gene>
    <name evidence="7" type="primary">mdoD</name>
    <name evidence="7" type="ORF">JGUZn3_11280</name>
</gene>
<comment type="pathway">
    <text evidence="2">Glycan metabolism; osmoregulated periplasmic glucan (OPG) biosynthesis.</text>
</comment>
<proteinExistence type="inferred from homology"/>
<dbReference type="Gene3D" id="2.70.98.10">
    <property type="match status" value="1"/>
</dbReference>
<dbReference type="InterPro" id="IPR013783">
    <property type="entry name" value="Ig-like_fold"/>
</dbReference>
<evidence type="ECO:0000256" key="2">
    <source>
        <dbReference type="ARBA" id="ARBA00005001"/>
    </source>
</evidence>
<keyword evidence="4" id="KW-0732">Signal</keyword>
<dbReference type="SUPFAM" id="SSF81296">
    <property type="entry name" value="E set domains"/>
    <property type="match status" value="1"/>
</dbReference>
<dbReference type="PIRSF" id="PIRSF006281">
    <property type="entry name" value="MdoG"/>
    <property type="match status" value="1"/>
</dbReference>
<evidence type="ECO:0000256" key="4">
    <source>
        <dbReference type="ARBA" id="ARBA00022729"/>
    </source>
</evidence>
<dbReference type="RefSeq" id="WP_203414681.1">
    <property type="nucleotide sequence ID" value="NZ_CP060244.1"/>
</dbReference>
<dbReference type="Gene3D" id="2.60.40.10">
    <property type="entry name" value="Immunoglobulins"/>
    <property type="match status" value="1"/>
</dbReference>
<keyword evidence="5" id="KW-0574">Periplasm</keyword>
<organism evidence="7 8">
    <name type="scientific">Entomobacter blattae</name>
    <dbReference type="NCBI Taxonomy" id="2762277"/>
    <lineage>
        <taxon>Bacteria</taxon>
        <taxon>Pseudomonadati</taxon>
        <taxon>Pseudomonadota</taxon>
        <taxon>Alphaproteobacteria</taxon>
        <taxon>Acetobacterales</taxon>
        <taxon>Acetobacteraceae</taxon>
        <taxon>Entomobacter</taxon>
    </lineage>
</organism>
<comment type="similarity">
    <text evidence="3">Belongs to the OpgD/OpgG family.</text>
</comment>
<keyword evidence="8" id="KW-1185">Reference proteome</keyword>
<dbReference type="GO" id="GO:0003824">
    <property type="term" value="F:catalytic activity"/>
    <property type="evidence" value="ECO:0007669"/>
    <property type="project" value="InterPro"/>
</dbReference>
<dbReference type="PANTHER" id="PTHR30504:SF2">
    <property type="entry name" value="GLUCANS BIOSYNTHESIS PROTEIN G"/>
    <property type="match status" value="1"/>
</dbReference>
<comment type="subcellular location">
    <subcellularLocation>
        <location evidence="1">Periplasm</location>
    </subcellularLocation>
</comment>
<dbReference type="Pfam" id="PF04349">
    <property type="entry name" value="MdoG"/>
    <property type="match status" value="1"/>
</dbReference>
<protein>
    <submittedName>
        <fullName evidence="7">Glucans biosynthesis protein D</fullName>
    </submittedName>
</protein>
<evidence type="ECO:0000313" key="8">
    <source>
        <dbReference type="Proteomes" id="UP000516349"/>
    </source>
</evidence>
<dbReference type="SUPFAM" id="SSF74650">
    <property type="entry name" value="Galactose mutarotase-like"/>
    <property type="match status" value="1"/>
</dbReference>
<dbReference type="InterPro" id="IPR014718">
    <property type="entry name" value="GH-type_carb-bd"/>
</dbReference>
<dbReference type="FunFam" id="2.70.98.10:FF:000001">
    <property type="entry name" value="Glucans biosynthesis protein G"/>
    <property type="match status" value="1"/>
</dbReference>
<evidence type="ECO:0000256" key="5">
    <source>
        <dbReference type="ARBA" id="ARBA00022764"/>
    </source>
</evidence>
<accession>A0A7H1NRE5</accession>
<dbReference type="InterPro" id="IPR007444">
    <property type="entry name" value="Glucan_biosyn_MdoG_C"/>
</dbReference>
<name>A0A7H1NRE5_9PROT</name>
<dbReference type="InterPro" id="IPR014438">
    <property type="entry name" value="Glucan_biosyn_MdoG/MdoD"/>
</dbReference>
<dbReference type="GO" id="GO:0030288">
    <property type="term" value="C:outer membrane-bounded periplasmic space"/>
    <property type="evidence" value="ECO:0007669"/>
    <property type="project" value="TreeGrafter"/>
</dbReference>
<evidence type="ECO:0000313" key="7">
    <source>
        <dbReference type="EMBL" id="QNT78355.1"/>
    </source>
</evidence>
<evidence type="ECO:0000256" key="3">
    <source>
        <dbReference type="ARBA" id="ARBA00009284"/>
    </source>
</evidence>
<evidence type="ECO:0000259" key="6">
    <source>
        <dbReference type="Pfam" id="PF04349"/>
    </source>
</evidence>
<dbReference type="KEGG" id="ebla:JGUZn3_11280"/>
<dbReference type="InterPro" id="IPR011013">
    <property type="entry name" value="Gal_mutarotase_sf_dom"/>
</dbReference>
<dbReference type="UniPathway" id="UPA00637"/>
<dbReference type="AlphaFoldDB" id="A0A7H1NRE5"/>